<name>A0A9D1Z327_9FIRM</name>
<dbReference type="GO" id="GO:0005524">
    <property type="term" value="F:ATP binding"/>
    <property type="evidence" value="ECO:0007669"/>
    <property type="project" value="UniProtKB-KW"/>
</dbReference>
<comment type="caution">
    <text evidence="2">The sequence shown here is derived from an EMBL/GenBank/DDBJ whole genome shotgun (WGS) entry which is preliminary data.</text>
</comment>
<sequence>MNTVLDLNHMERYREGNRLEAKLATGGLPHSIWETYSAFANSAGGIILLGVEELPDHSLRVQGLLDPHEMVQEFWEKVRDPAVVSANILRPEDVWVAGTEEGSVVVIQVPQGERDQLPVYLGSDPFRGSYRRSGDGDYRCNRVEVWSMLEAKQH</sequence>
<feature type="domain" description="Schlafen AlbA-2" evidence="1">
    <location>
        <begin position="15"/>
        <end position="140"/>
    </location>
</feature>
<protein>
    <submittedName>
        <fullName evidence="2">ATP-binding protein</fullName>
    </submittedName>
</protein>
<dbReference type="Proteomes" id="UP000886824">
    <property type="component" value="Unassembled WGS sequence"/>
</dbReference>
<evidence type="ECO:0000313" key="2">
    <source>
        <dbReference type="EMBL" id="HIY73174.1"/>
    </source>
</evidence>
<dbReference type="Gene3D" id="3.30.950.30">
    <property type="entry name" value="Schlafen, AAA domain"/>
    <property type="match status" value="1"/>
</dbReference>
<accession>A0A9D1Z327</accession>
<organism evidence="2 3">
    <name type="scientific">Candidatus Intestinimonas merdavium</name>
    <dbReference type="NCBI Taxonomy" id="2838622"/>
    <lineage>
        <taxon>Bacteria</taxon>
        <taxon>Bacillati</taxon>
        <taxon>Bacillota</taxon>
        <taxon>Clostridia</taxon>
        <taxon>Eubacteriales</taxon>
        <taxon>Intestinimonas</taxon>
    </lineage>
</organism>
<proteinExistence type="predicted"/>
<dbReference type="InterPro" id="IPR038461">
    <property type="entry name" value="Schlafen_AlbA_2_dom_sf"/>
</dbReference>
<dbReference type="AlphaFoldDB" id="A0A9D1Z327"/>
<dbReference type="InterPro" id="IPR007421">
    <property type="entry name" value="Schlafen_AlbA_2_dom"/>
</dbReference>
<keyword evidence="2" id="KW-0547">Nucleotide-binding</keyword>
<dbReference type="EMBL" id="DXCX01000046">
    <property type="protein sequence ID" value="HIY73174.1"/>
    <property type="molecule type" value="Genomic_DNA"/>
</dbReference>
<gene>
    <name evidence="2" type="ORF">H9826_04250</name>
</gene>
<evidence type="ECO:0000259" key="1">
    <source>
        <dbReference type="Pfam" id="PF04326"/>
    </source>
</evidence>
<keyword evidence="2" id="KW-0067">ATP-binding</keyword>
<evidence type="ECO:0000313" key="3">
    <source>
        <dbReference type="Proteomes" id="UP000886824"/>
    </source>
</evidence>
<reference evidence="2" key="1">
    <citation type="journal article" date="2021" name="PeerJ">
        <title>Extensive microbial diversity within the chicken gut microbiome revealed by metagenomics and culture.</title>
        <authorList>
            <person name="Gilroy R."/>
            <person name="Ravi A."/>
            <person name="Getino M."/>
            <person name="Pursley I."/>
            <person name="Horton D.L."/>
            <person name="Alikhan N.F."/>
            <person name="Baker D."/>
            <person name="Gharbi K."/>
            <person name="Hall N."/>
            <person name="Watson M."/>
            <person name="Adriaenssens E.M."/>
            <person name="Foster-Nyarko E."/>
            <person name="Jarju S."/>
            <person name="Secka A."/>
            <person name="Antonio M."/>
            <person name="Oren A."/>
            <person name="Chaudhuri R.R."/>
            <person name="La Ragione R."/>
            <person name="Hildebrand F."/>
            <person name="Pallen M.J."/>
        </authorList>
    </citation>
    <scope>NUCLEOTIDE SEQUENCE</scope>
    <source>
        <strain evidence="2">CHK33-7979</strain>
    </source>
</reference>
<dbReference type="Pfam" id="PF04326">
    <property type="entry name" value="SLFN_AlbA_2"/>
    <property type="match status" value="1"/>
</dbReference>
<reference evidence="2" key="2">
    <citation type="submission" date="2021-04" db="EMBL/GenBank/DDBJ databases">
        <authorList>
            <person name="Gilroy R."/>
        </authorList>
    </citation>
    <scope>NUCLEOTIDE SEQUENCE</scope>
    <source>
        <strain evidence="2">CHK33-7979</strain>
    </source>
</reference>